<evidence type="ECO:0000313" key="3">
    <source>
        <dbReference type="Proteomes" id="UP000800235"/>
    </source>
</evidence>
<evidence type="ECO:0000313" key="2">
    <source>
        <dbReference type="EMBL" id="KAF2422060.1"/>
    </source>
</evidence>
<feature type="compositionally biased region" description="Acidic residues" evidence="1">
    <location>
        <begin position="194"/>
        <end position="208"/>
    </location>
</feature>
<dbReference type="AlphaFoldDB" id="A0A9P4TU51"/>
<organism evidence="2 3">
    <name type="scientific">Tothia fuscella</name>
    <dbReference type="NCBI Taxonomy" id="1048955"/>
    <lineage>
        <taxon>Eukaryota</taxon>
        <taxon>Fungi</taxon>
        <taxon>Dikarya</taxon>
        <taxon>Ascomycota</taxon>
        <taxon>Pezizomycotina</taxon>
        <taxon>Dothideomycetes</taxon>
        <taxon>Pleosporomycetidae</taxon>
        <taxon>Venturiales</taxon>
        <taxon>Cylindrosympodiaceae</taxon>
        <taxon>Tothia</taxon>
    </lineage>
</organism>
<gene>
    <name evidence="2" type="ORF">EJ08DRAFT_701797</name>
</gene>
<feature type="compositionally biased region" description="Polar residues" evidence="1">
    <location>
        <begin position="12"/>
        <end position="22"/>
    </location>
</feature>
<dbReference type="EMBL" id="MU007094">
    <property type="protein sequence ID" value="KAF2422060.1"/>
    <property type="molecule type" value="Genomic_DNA"/>
</dbReference>
<reference evidence="2" key="1">
    <citation type="journal article" date="2020" name="Stud. Mycol.">
        <title>101 Dothideomycetes genomes: a test case for predicting lifestyles and emergence of pathogens.</title>
        <authorList>
            <person name="Haridas S."/>
            <person name="Albert R."/>
            <person name="Binder M."/>
            <person name="Bloem J."/>
            <person name="Labutti K."/>
            <person name="Salamov A."/>
            <person name="Andreopoulos B."/>
            <person name="Baker S."/>
            <person name="Barry K."/>
            <person name="Bills G."/>
            <person name="Bluhm B."/>
            <person name="Cannon C."/>
            <person name="Castanera R."/>
            <person name="Culley D."/>
            <person name="Daum C."/>
            <person name="Ezra D."/>
            <person name="Gonzalez J."/>
            <person name="Henrissat B."/>
            <person name="Kuo A."/>
            <person name="Liang C."/>
            <person name="Lipzen A."/>
            <person name="Lutzoni F."/>
            <person name="Magnuson J."/>
            <person name="Mondo S."/>
            <person name="Nolan M."/>
            <person name="Ohm R."/>
            <person name="Pangilinan J."/>
            <person name="Park H.-J."/>
            <person name="Ramirez L."/>
            <person name="Alfaro M."/>
            <person name="Sun H."/>
            <person name="Tritt A."/>
            <person name="Yoshinaga Y."/>
            <person name="Zwiers L.-H."/>
            <person name="Turgeon B."/>
            <person name="Goodwin S."/>
            <person name="Spatafora J."/>
            <person name="Crous P."/>
            <person name="Grigoriev I."/>
        </authorList>
    </citation>
    <scope>NUCLEOTIDE SEQUENCE</scope>
    <source>
        <strain evidence="2">CBS 130266</strain>
    </source>
</reference>
<proteinExistence type="predicted"/>
<dbReference type="Proteomes" id="UP000800235">
    <property type="component" value="Unassembled WGS sequence"/>
</dbReference>
<protein>
    <submittedName>
        <fullName evidence="2">Uncharacterized protein</fullName>
    </submittedName>
</protein>
<sequence length="300" mass="33048">MASEWNCPIKSPRTTSDASNTAPIRRAAGPSNFLPENAPDPVRRTTSSQPHCHTNTDPTTEADNARRCIDLRHRTNDFLVDMVAIATTESSPSTWKVTSESRSKLVKKAVKLFMELFEDDDDERDDVEDVLRAHFARRDDDDFQDSDVLVHMASEDDVTKASKDNVGEASDVEGEALEAVGEASETMGEASEAIGEELTENLEQESEQQLDQKLELEAESEVSLNEESDEYLPSRNLIPKTKRTTGRMAEKSGRPRVSPTGSHSAKAAEDVLQALQQQVVDLEQPLSTGRPCRHDGAGPV</sequence>
<feature type="region of interest" description="Disordered" evidence="1">
    <location>
        <begin position="180"/>
        <end position="270"/>
    </location>
</feature>
<comment type="caution">
    <text evidence="2">The sequence shown here is derived from an EMBL/GenBank/DDBJ whole genome shotgun (WGS) entry which is preliminary data.</text>
</comment>
<keyword evidence="3" id="KW-1185">Reference proteome</keyword>
<name>A0A9P4TU51_9PEZI</name>
<feature type="region of interest" description="Disordered" evidence="1">
    <location>
        <begin position="1"/>
        <end position="63"/>
    </location>
</feature>
<feature type="compositionally biased region" description="Polar residues" evidence="1">
    <location>
        <begin position="44"/>
        <end position="62"/>
    </location>
</feature>
<feature type="compositionally biased region" description="Acidic residues" evidence="1">
    <location>
        <begin position="217"/>
        <end position="230"/>
    </location>
</feature>
<accession>A0A9P4TU51</accession>
<evidence type="ECO:0000256" key="1">
    <source>
        <dbReference type="SAM" id="MobiDB-lite"/>
    </source>
</evidence>